<sequence length="70" mass="7477">ADSTSTSTPAPNPNEMDLSAFQKAPSNQLSNAKCTLWVQLNLFFCCGQANNVPFLSPPPVVEVLIGQSCH</sequence>
<comment type="caution">
    <text evidence="1">The sequence shown here is derived from an EMBL/GenBank/DDBJ whole genome shotgun (WGS) entry which is preliminary data.</text>
</comment>
<dbReference type="EMBL" id="LAVV01013875">
    <property type="protein sequence ID" value="KNZ45240.1"/>
    <property type="molecule type" value="Genomic_DNA"/>
</dbReference>
<accession>A0A0L6UBQ0</accession>
<evidence type="ECO:0000313" key="1">
    <source>
        <dbReference type="EMBL" id="KNZ45240.1"/>
    </source>
</evidence>
<name>A0A0L6UBQ0_9BASI</name>
<feature type="non-terminal residue" evidence="1">
    <location>
        <position position="1"/>
    </location>
</feature>
<organism evidence="1 2">
    <name type="scientific">Puccinia sorghi</name>
    <dbReference type="NCBI Taxonomy" id="27349"/>
    <lineage>
        <taxon>Eukaryota</taxon>
        <taxon>Fungi</taxon>
        <taxon>Dikarya</taxon>
        <taxon>Basidiomycota</taxon>
        <taxon>Pucciniomycotina</taxon>
        <taxon>Pucciniomycetes</taxon>
        <taxon>Pucciniales</taxon>
        <taxon>Pucciniaceae</taxon>
        <taxon>Puccinia</taxon>
    </lineage>
</organism>
<protein>
    <submittedName>
        <fullName evidence="1">Uncharacterized protein</fullName>
    </submittedName>
</protein>
<gene>
    <name evidence="1" type="ORF">VP01_8343g1</name>
</gene>
<dbReference type="VEuPathDB" id="FungiDB:VP01_8343g1"/>
<dbReference type="Proteomes" id="UP000037035">
    <property type="component" value="Unassembled WGS sequence"/>
</dbReference>
<proteinExistence type="predicted"/>
<keyword evidence="2" id="KW-1185">Reference proteome</keyword>
<evidence type="ECO:0000313" key="2">
    <source>
        <dbReference type="Proteomes" id="UP000037035"/>
    </source>
</evidence>
<reference evidence="1 2" key="1">
    <citation type="submission" date="2015-08" db="EMBL/GenBank/DDBJ databases">
        <title>Next Generation Sequencing and Analysis of the Genome of Puccinia sorghi L Schw, the Causal Agent of Maize Common Rust.</title>
        <authorList>
            <person name="Rochi L."/>
            <person name="Burguener G."/>
            <person name="Darino M."/>
            <person name="Turjanski A."/>
            <person name="Kreff E."/>
            <person name="Dieguez M.J."/>
            <person name="Sacco F."/>
        </authorList>
    </citation>
    <scope>NUCLEOTIDE SEQUENCE [LARGE SCALE GENOMIC DNA]</scope>
    <source>
        <strain evidence="1 2">RO10H11247</strain>
    </source>
</reference>
<dbReference type="OrthoDB" id="3040543at2759"/>
<dbReference type="AlphaFoldDB" id="A0A0L6UBQ0"/>